<feature type="transmembrane region" description="Helical" evidence="1">
    <location>
        <begin position="233"/>
        <end position="253"/>
    </location>
</feature>
<feature type="transmembrane region" description="Helical" evidence="1">
    <location>
        <begin position="396"/>
        <end position="416"/>
    </location>
</feature>
<keyword evidence="4" id="KW-1185">Reference proteome</keyword>
<evidence type="ECO:0000256" key="1">
    <source>
        <dbReference type="SAM" id="Phobius"/>
    </source>
</evidence>
<dbReference type="EMBL" id="JAGEMK010000005">
    <property type="protein sequence ID" value="MBO1752396.1"/>
    <property type="molecule type" value="Genomic_DNA"/>
</dbReference>
<dbReference type="Gene3D" id="3.10.20.90">
    <property type="entry name" value="Phosphatidylinositol 3-kinase Catalytic Subunit, Chain A, domain 1"/>
    <property type="match status" value="1"/>
</dbReference>
<keyword evidence="1" id="KW-0472">Membrane</keyword>
<evidence type="ECO:0000313" key="4">
    <source>
        <dbReference type="Proteomes" id="UP000664209"/>
    </source>
</evidence>
<keyword evidence="1" id="KW-0812">Transmembrane</keyword>
<feature type="transmembrane region" description="Helical" evidence="1">
    <location>
        <begin position="204"/>
        <end position="226"/>
    </location>
</feature>
<protein>
    <submittedName>
        <fullName evidence="3">EsaB/YukD family protein</fullName>
    </submittedName>
</protein>
<accession>A0A939RWP9</accession>
<feature type="transmembrane region" description="Helical" evidence="1">
    <location>
        <begin position="177"/>
        <end position="198"/>
    </location>
</feature>
<evidence type="ECO:0000313" key="3">
    <source>
        <dbReference type="EMBL" id="MBO1752396.1"/>
    </source>
</evidence>
<keyword evidence="1" id="KW-1133">Transmembrane helix</keyword>
<name>A0A939RWP9_9CELL</name>
<proteinExistence type="predicted"/>
<dbReference type="Pfam" id="PF08817">
    <property type="entry name" value="YukD"/>
    <property type="match status" value="1"/>
</dbReference>
<sequence length="448" mass="44439">MTAPSSSPGLGTLVRVSVSAGDRGADLGAPAGVPVAELVPGLARTLGLLDAATVHGGYHLVRSDGVVLDTDRSLQAQGVQDGAVLTLESGAPPEDLRVYDDVIEAVADAVEGQYAPWTAQDSALTAVVAATAFLLTGGLLLLGADPTSTFPPVVAALAAVLVVGAAAVVARVGSHEVGAQALAVTGTALGLVAGLTATSSGPGWGWPTVWGGAGMLAVALLAVPAIARGRELLVAPGVLGLTLATVGVVVATAEVRPGPVLAVVVAIVVTAGNGIPWLALASTPLRVVSPRSDAEILLDPDPVDPAAVRDHYGRGHRLQIALRLAVALLALAAAPAVVATGVPGTVLMASAFAGMLLGVRQTYSRQDVLVVMGTGIVGLTVTGVLAAAAHPDWRPSLALISGLVAALVITLSLVAPRRRLGLARLADTVELLSLAVLLPLGVAAAGLV</sequence>
<dbReference type="RefSeq" id="WP_208056081.1">
    <property type="nucleotide sequence ID" value="NZ_JAGEMK010000005.1"/>
</dbReference>
<feature type="transmembrane region" description="Helical" evidence="1">
    <location>
        <begin position="259"/>
        <end position="281"/>
    </location>
</feature>
<feature type="domain" description="EccD-like transmembrane" evidence="2">
    <location>
        <begin position="125"/>
        <end position="447"/>
    </location>
</feature>
<dbReference type="Proteomes" id="UP000664209">
    <property type="component" value="Unassembled WGS sequence"/>
</dbReference>
<feature type="transmembrane region" description="Helical" evidence="1">
    <location>
        <begin position="123"/>
        <end position="144"/>
    </location>
</feature>
<organism evidence="3 4">
    <name type="scientific">Actinotalea soli</name>
    <dbReference type="NCBI Taxonomy" id="2819234"/>
    <lineage>
        <taxon>Bacteria</taxon>
        <taxon>Bacillati</taxon>
        <taxon>Actinomycetota</taxon>
        <taxon>Actinomycetes</taxon>
        <taxon>Micrococcales</taxon>
        <taxon>Cellulomonadaceae</taxon>
        <taxon>Actinotalea</taxon>
    </lineage>
</organism>
<feature type="transmembrane region" description="Helical" evidence="1">
    <location>
        <begin position="320"/>
        <end position="338"/>
    </location>
</feature>
<dbReference type="InterPro" id="IPR024962">
    <property type="entry name" value="YukD-like"/>
</dbReference>
<dbReference type="AlphaFoldDB" id="A0A939RWP9"/>
<feature type="transmembrane region" description="Helical" evidence="1">
    <location>
        <begin position="150"/>
        <end position="170"/>
    </location>
</feature>
<reference evidence="3" key="1">
    <citation type="submission" date="2021-03" db="EMBL/GenBank/DDBJ databases">
        <title>Actinotalea soli sp. nov., isolated from soil.</title>
        <authorList>
            <person name="Ping W."/>
            <person name="Zhang J."/>
        </authorList>
    </citation>
    <scope>NUCLEOTIDE SEQUENCE</scope>
    <source>
        <strain evidence="3">BY-33</strain>
    </source>
</reference>
<dbReference type="Pfam" id="PF19053">
    <property type="entry name" value="EccD"/>
    <property type="match status" value="1"/>
</dbReference>
<feature type="transmembrane region" description="Helical" evidence="1">
    <location>
        <begin position="368"/>
        <end position="390"/>
    </location>
</feature>
<feature type="transmembrane region" description="Helical" evidence="1">
    <location>
        <begin position="428"/>
        <end position="447"/>
    </location>
</feature>
<dbReference type="InterPro" id="IPR044049">
    <property type="entry name" value="EccD_transm"/>
</dbReference>
<gene>
    <name evidence="3" type="ORF">J4G33_11350</name>
</gene>
<evidence type="ECO:0000259" key="2">
    <source>
        <dbReference type="Pfam" id="PF19053"/>
    </source>
</evidence>
<comment type="caution">
    <text evidence="3">The sequence shown here is derived from an EMBL/GenBank/DDBJ whole genome shotgun (WGS) entry which is preliminary data.</text>
</comment>